<dbReference type="SUPFAM" id="SSF56235">
    <property type="entry name" value="N-terminal nucleophile aminohydrolases (Ntn hydrolases)"/>
    <property type="match status" value="1"/>
</dbReference>
<dbReference type="GO" id="GO:0046872">
    <property type="term" value="F:metal ion binding"/>
    <property type="evidence" value="ECO:0007669"/>
    <property type="project" value="UniProtKB-KW"/>
</dbReference>
<sequence>MREVIKKAKQTTLWEPSFETDACGMGFVAQIDGIASHQLVDYALTMLERMNHRGGTGAEPDTGDGAGMLLAMPDEFFRLKAKEEEIDLPPLGDYAVAQLFLPQDKVAKTILEDSLISEIKRLGFHVLLSRDVPFNYDNCGPAAQEIMPSFVQLFIEKPTETNSGRAFEDSLFRLRRKLEKTFAADELFICSLSSKTIVYKGMLHAFQVRLFYPDLSDEMFKSHIALTHSRFSTNTFPSWDRAQPFRFLAHNGEINTLRGAENWMHSHQIEVYNEENSDSAKLENCLEYLYRHGRDIPQSLLMMVPEAWGKDAGLSKELTAFYEYASSFVAPWDGPAALVFTDGEMVGARLDRNGLRPSRYSRTKDNFLICSSESGVVDIAPSQVVEKGVLGPGNMMLIDTKKGLVLKNDEVKEHYSKQHPYPQWVQENVTLLDDFAVQEEIVNDYDMNQMWKIFGYTDETIRTVILPMSEKGEEPVISMGFDSPLAVLSRKPQSLFTYFKQQFAQVTNPPIDAIREQLVVSTTVFLGGDGDIRQDSADNCVKVRVDSPVLSSQDFAKLANLTDERYKTTTLSTVYDLGDSDNNRLQYALEDLFKKADEAVNQGSKIIILSDRGVTKGRIAIPILLAVSGLNNYMVVKGRASQFSIVVDTAEAFEVHHFATLVGFGATAIHPYGAYATLKALEKTSDSFEKYRKAAEKGIVKVMSRMGISTVLGYKGAQLFEAIGLSADVVNQYFRGTATRIEGLSLNQIEKEYLERVDFAFGPRANDFLPSGGSYQYKTDGEYHLFNPRSIYNFQQAIRRGDYGLFKQYSTELDNEALKQPTTLRSLWEFHSKRPKVDLAEVEPAKEIVKRFKVGAMSFGSLSKEAHETIAQAMNAIGAKSNSGEGGENRRRFKPQTDGRNINSTIKQVASGRFGVNAEYLMSAEELQIKLAQGAKPGEGGQLPGQKVFPWIAEIRGATPGVRLISPPPHHDIYSIEDLAQLIYDLKAINPYAKINVKLVSSTGVGTIATGCVKAGADKVVISGYDGGTGASPRNSVRDAGLPWEMGLAEAHQTLSMNRLRQRMTLETDGKLMTGRDIAIATLLGAEEYSFASLALISVGCVMMRVCSLNTCPVGVATQNPELRKNFSGKPEHVINMMTFLAEELREYMAELGFRSVDEMVGHAEVLQSRFVAQGKAKALDFSRVIGNSFPIDRKNEDPFTEERQWKELDGFAAAAIEKGISVTIENTINNVDRSVGSRMAGWMAERYGNDTVKEGLIKYHYTGIAGQSFASYLTQGLEYTLVGEANDYIAKSMSGGRLIVKPPHDAAYDVENSPIVGNVSLFGAVKGEAYFAGRAGERFCVRNSGAKVVVEGVGAHGCEYMTGGVAVILGTTGRNFAAGMSGGVAYVYDVHGDFAQKVNMEMVDLYQIGETRGDDILKDMIEKHYEYTGSVKAKRLLANWDEEVKRFIKVYPSDFHEINNIEYALSQKGMSGDELELHTFEVATGGDATAQERQALLASVTGGK</sequence>
<organism evidence="19 20">
    <name type="scientific">Streptococcus troglodytae</name>
    <dbReference type="NCBI Taxonomy" id="1111760"/>
    <lineage>
        <taxon>Bacteria</taxon>
        <taxon>Bacillati</taxon>
        <taxon>Bacillota</taxon>
        <taxon>Bacilli</taxon>
        <taxon>Lactobacillales</taxon>
        <taxon>Streptococcaceae</taxon>
        <taxon>Streptococcus</taxon>
    </lineage>
</organism>
<proteinExistence type="inferred from homology"/>
<evidence type="ECO:0000256" key="4">
    <source>
        <dbReference type="ARBA" id="ARBA00009716"/>
    </source>
</evidence>
<gene>
    <name evidence="19" type="ORF">SRT_17390</name>
</gene>
<comment type="pathway">
    <text evidence="16">Amino-acid biosynthesis.</text>
</comment>
<dbReference type="PANTHER" id="PTHR11938">
    <property type="entry name" value="FAD NADPH DEHYDROGENASE/OXIDOREDUCTASE"/>
    <property type="match status" value="1"/>
</dbReference>
<dbReference type="CDD" id="cd00713">
    <property type="entry name" value="GltS"/>
    <property type="match status" value="1"/>
</dbReference>
<dbReference type="FunFam" id="2.160.20.60:FF:000001">
    <property type="entry name" value="Glutamate synthase, large subunit"/>
    <property type="match status" value="1"/>
</dbReference>
<keyword evidence="11" id="KW-0560">Oxidoreductase</keyword>
<dbReference type="Gene3D" id="3.20.20.70">
    <property type="entry name" value="Aldolase class I"/>
    <property type="match status" value="2"/>
</dbReference>
<evidence type="ECO:0000256" key="11">
    <source>
        <dbReference type="ARBA" id="ARBA00023002"/>
    </source>
</evidence>
<evidence type="ECO:0000313" key="19">
    <source>
        <dbReference type="EMBL" id="BAQ25000.1"/>
    </source>
</evidence>
<comment type="cofactor">
    <cofactor evidence="3">
        <name>FAD</name>
        <dbReference type="ChEBI" id="CHEBI:57692"/>
    </cofactor>
</comment>
<comment type="cofactor">
    <cofactor evidence="1">
        <name>FMN</name>
        <dbReference type="ChEBI" id="CHEBI:58210"/>
    </cofactor>
</comment>
<feature type="domain" description="Glutamine amidotransferase type-2" evidence="18">
    <location>
        <begin position="23"/>
        <end position="401"/>
    </location>
</feature>
<dbReference type="EMBL" id="AP014612">
    <property type="protein sequence ID" value="BAQ25000.1"/>
    <property type="molecule type" value="Genomic_DNA"/>
</dbReference>
<dbReference type="InterPro" id="IPR002489">
    <property type="entry name" value="Glu_synth_asu_C"/>
</dbReference>
<dbReference type="PROSITE" id="PS51278">
    <property type="entry name" value="GATASE_TYPE_2"/>
    <property type="match status" value="1"/>
</dbReference>
<evidence type="ECO:0000256" key="15">
    <source>
        <dbReference type="ARBA" id="ARBA00023291"/>
    </source>
</evidence>
<keyword evidence="20" id="KW-1185">Reference proteome</keyword>
<dbReference type="InterPro" id="IPR036485">
    <property type="entry name" value="Glu_synth_asu_C_sf"/>
</dbReference>
<evidence type="ECO:0000256" key="12">
    <source>
        <dbReference type="ARBA" id="ARBA00023004"/>
    </source>
</evidence>
<dbReference type="GO" id="GO:0051538">
    <property type="term" value="F:3 iron, 4 sulfur cluster binding"/>
    <property type="evidence" value="ECO:0007669"/>
    <property type="project" value="UniProtKB-KW"/>
</dbReference>
<evidence type="ECO:0000256" key="10">
    <source>
        <dbReference type="ARBA" id="ARBA00022962"/>
    </source>
</evidence>
<dbReference type="CDD" id="cd02808">
    <property type="entry name" value="GltS_FMN"/>
    <property type="match status" value="1"/>
</dbReference>
<evidence type="ECO:0000256" key="13">
    <source>
        <dbReference type="ARBA" id="ARBA00023014"/>
    </source>
</evidence>
<dbReference type="InterPro" id="IPR006982">
    <property type="entry name" value="Glu_synth_centr_N"/>
</dbReference>
<keyword evidence="7" id="KW-0288">FMN</keyword>
<keyword evidence="15" id="KW-0003">3Fe-4S</keyword>
<dbReference type="Gene3D" id="2.160.20.60">
    <property type="entry name" value="Glutamate synthase, alpha subunit, C-terminal domain"/>
    <property type="match status" value="1"/>
</dbReference>
<evidence type="ECO:0000256" key="2">
    <source>
        <dbReference type="ARBA" id="ARBA00001927"/>
    </source>
</evidence>
<dbReference type="PANTHER" id="PTHR11938:SF133">
    <property type="entry name" value="GLUTAMATE SYNTHASE (NADH)"/>
    <property type="match status" value="1"/>
</dbReference>
<comment type="cofactor">
    <cofactor evidence="2">
        <name>[3Fe-4S] cluster</name>
        <dbReference type="ChEBI" id="CHEBI:21137"/>
    </cofactor>
</comment>
<evidence type="ECO:0000256" key="14">
    <source>
        <dbReference type="ARBA" id="ARBA00023164"/>
    </source>
</evidence>
<dbReference type="SUPFAM" id="SSF51395">
    <property type="entry name" value="FMN-linked oxidoreductases"/>
    <property type="match status" value="1"/>
</dbReference>
<dbReference type="Pfam" id="PF00310">
    <property type="entry name" value="GATase_2"/>
    <property type="match status" value="1"/>
</dbReference>
<keyword evidence="13" id="KW-0411">Iron-sulfur</keyword>
<protein>
    <submittedName>
        <fullName evidence="19">Glutamate synthase large subunit</fullName>
    </submittedName>
</protein>
<dbReference type="SUPFAM" id="SSF69336">
    <property type="entry name" value="Alpha subunit of glutamate synthase, C-terminal domain"/>
    <property type="match status" value="1"/>
</dbReference>
<dbReference type="InterPro" id="IPR029055">
    <property type="entry name" value="Ntn_hydrolases_N"/>
</dbReference>
<dbReference type="Gene3D" id="3.60.20.10">
    <property type="entry name" value="Glutamine Phosphoribosylpyrophosphate, subunit 1, domain 1"/>
    <property type="match status" value="1"/>
</dbReference>
<evidence type="ECO:0000256" key="9">
    <source>
        <dbReference type="ARBA" id="ARBA00022827"/>
    </source>
</evidence>
<evidence type="ECO:0000256" key="1">
    <source>
        <dbReference type="ARBA" id="ARBA00001917"/>
    </source>
</evidence>
<dbReference type="InterPro" id="IPR050711">
    <property type="entry name" value="ET-N_metabolism_enzyme"/>
</dbReference>
<keyword evidence="10" id="KW-0315">Glutamine amidotransferase</keyword>
<keyword evidence="9" id="KW-0274">FAD</keyword>
<dbReference type="KEGG" id="strg:SRT_17390"/>
<keyword evidence="5" id="KW-0028">Amino-acid biosynthesis</keyword>
<evidence type="ECO:0000256" key="16">
    <source>
        <dbReference type="ARBA" id="ARBA00029440"/>
    </source>
</evidence>
<keyword evidence="8" id="KW-0479">Metal-binding</keyword>
<comment type="similarity">
    <text evidence="4">Belongs to the glutamate synthase family.</text>
</comment>
<name>A0A1L7LLL4_9STRE</name>
<evidence type="ECO:0000313" key="20">
    <source>
        <dbReference type="Proteomes" id="UP000217758"/>
    </source>
</evidence>
<evidence type="ECO:0000256" key="6">
    <source>
        <dbReference type="ARBA" id="ARBA00022630"/>
    </source>
</evidence>
<feature type="region of interest" description="Disordered" evidence="17">
    <location>
        <begin position="879"/>
        <end position="899"/>
    </location>
</feature>
<keyword evidence="12" id="KW-0408">Iron</keyword>
<dbReference type="GO" id="GO:0006537">
    <property type="term" value="P:glutamate biosynthetic process"/>
    <property type="evidence" value="ECO:0007669"/>
    <property type="project" value="UniProtKB-KW"/>
</dbReference>
<dbReference type="Pfam" id="PF01645">
    <property type="entry name" value="Glu_synthase"/>
    <property type="match status" value="1"/>
</dbReference>
<dbReference type="GO" id="GO:0019676">
    <property type="term" value="P:ammonia assimilation cycle"/>
    <property type="evidence" value="ECO:0007669"/>
    <property type="project" value="TreeGrafter"/>
</dbReference>
<evidence type="ECO:0000256" key="3">
    <source>
        <dbReference type="ARBA" id="ARBA00001974"/>
    </source>
</evidence>
<evidence type="ECO:0000256" key="7">
    <source>
        <dbReference type="ARBA" id="ARBA00022643"/>
    </source>
</evidence>
<evidence type="ECO:0000256" key="5">
    <source>
        <dbReference type="ARBA" id="ARBA00022605"/>
    </source>
</evidence>
<dbReference type="InterPro" id="IPR002932">
    <property type="entry name" value="Glu_synthdom"/>
</dbReference>
<dbReference type="GO" id="GO:0015930">
    <property type="term" value="F:glutamate synthase activity"/>
    <property type="evidence" value="ECO:0007669"/>
    <property type="project" value="InterPro"/>
</dbReference>
<dbReference type="Pfam" id="PF04898">
    <property type="entry name" value="Glu_syn_central"/>
    <property type="match status" value="1"/>
</dbReference>
<evidence type="ECO:0000259" key="18">
    <source>
        <dbReference type="PROSITE" id="PS51278"/>
    </source>
</evidence>
<reference evidence="19 20" key="1">
    <citation type="journal article" date="2016" name="Microbiol. Immunol.">
        <title>Complete genome sequence of Streptococcus troglodytae TKU31 isolated from the oral cavity of a chimpanzee (Pan troglodytes).</title>
        <authorList>
            <person name="Okamoto M."/>
            <person name="Naito M."/>
            <person name="Miyanohara M."/>
            <person name="Imai S."/>
            <person name="Nomura Y."/>
            <person name="Saito W."/>
            <person name="Momoi Y."/>
            <person name="Takada K."/>
            <person name="Miyabe-Nishiwaki T."/>
            <person name="Tomonaga M."/>
            <person name="Hanada N."/>
        </authorList>
    </citation>
    <scope>NUCLEOTIDE SEQUENCE [LARGE SCALE GENOMIC DNA]</scope>
    <source>
        <strain evidence="20">TKU 31</strain>
    </source>
</reference>
<evidence type="ECO:0000256" key="17">
    <source>
        <dbReference type="SAM" id="MobiDB-lite"/>
    </source>
</evidence>
<dbReference type="InterPro" id="IPR017932">
    <property type="entry name" value="GATase_2_dom"/>
</dbReference>
<dbReference type="RefSeq" id="WP_128833768.1">
    <property type="nucleotide sequence ID" value="NZ_AP014612.1"/>
</dbReference>
<accession>A0A1L7LLL4</accession>
<dbReference type="InterPro" id="IPR013785">
    <property type="entry name" value="Aldolase_TIM"/>
</dbReference>
<keyword evidence="6" id="KW-0285">Flavoprotein</keyword>
<dbReference type="Pfam" id="PF01493">
    <property type="entry name" value="GXGXG"/>
    <property type="match status" value="1"/>
</dbReference>
<dbReference type="Proteomes" id="UP000217758">
    <property type="component" value="Chromosome"/>
</dbReference>
<dbReference type="CDD" id="cd00982">
    <property type="entry name" value="gltB_C"/>
    <property type="match status" value="1"/>
</dbReference>
<keyword evidence="14" id="KW-0314">Glutamate biosynthesis</keyword>
<dbReference type="NCBIfam" id="NF008730">
    <property type="entry name" value="PRK11750.1"/>
    <property type="match status" value="1"/>
</dbReference>
<evidence type="ECO:0000256" key="8">
    <source>
        <dbReference type="ARBA" id="ARBA00022723"/>
    </source>
</evidence>